<evidence type="ECO:0000313" key="4">
    <source>
        <dbReference type="EMBL" id="KAK8176177.1"/>
    </source>
</evidence>
<proteinExistence type="predicted"/>
<protein>
    <recommendedName>
        <fullName evidence="3">Trichothecene 3-O-acetyltransferase-like N-terminal domain-containing protein</fullName>
    </recommendedName>
</protein>
<name>A0ABR1Y5C1_9PEZI</name>
<comment type="caution">
    <text evidence="4">The sequence shown here is derived from an EMBL/GenBank/DDBJ whole genome shotgun (WGS) entry which is preliminary data.</text>
</comment>
<dbReference type="Gene3D" id="3.30.559.10">
    <property type="entry name" value="Chloramphenicol acetyltransferase-like domain"/>
    <property type="match status" value="1"/>
</dbReference>
<dbReference type="EMBL" id="JBBWUH010000002">
    <property type="protein sequence ID" value="KAK8176177.1"/>
    <property type="molecule type" value="Genomic_DNA"/>
</dbReference>
<feature type="region of interest" description="Disordered" evidence="2">
    <location>
        <begin position="1"/>
        <end position="24"/>
    </location>
</feature>
<evidence type="ECO:0000313" key="5">
    <source>
        <dbReference type="Proteomes" id="UP001456524"/>
    </source>
</evidence>
<dbReference type="InterPro" id="IPR023213">
    <property type="entry name" value="CAT-like_dom_sf"/>
</dbReference>
<keyword evidence="5" id="KW-1185">Reference proteome</keyword>
<gene>
    <name evidence="4" type="ORF">IWX90DRAFT_484135</name>
</gene>
<evidence type="ECO:0000256" key="2">
    <source>
        <dbReference type="SAM" id="MobiDB-lite"/>
    </source>
</evidence>
<reference evidence="4 5" key="1">
    <citation type="journal article" date="2022" name="G3 (Bethesda)">
        <title>Enemy or ally: a genomic approach to elucidate the lifestyle of Phyllosticta citrichinaensis.</title>
        <authorList>
            <person name="Buijs V.A."/>
            <person name="Groenewald J.Z."/>
            <person name="Haridas S."/>
            <person name="LaButti K.M."/>
            <person name="Lipzen A."/>
            <person name="Martin F.M."/>
            <person name="Barry K."/>
            <person name="Grigoriev I.V."/>
            <person name="Crous P.W."/>
            <person name="Seidl M.F."/>
        </authorList>
    </citation>
    <scope>NUCLEOTIDE SEQUENCE [LARGE SCALE GENOMIC DNA]</scope>
    <source>
        <strain evidence="4 5">CBS 129764</strain>
    </source>
</reference>
<sequence>MAIKTTFRVSSSNPDNDPEREDFPLSDFDHIPNRCYTLVSLTFNLEEEDDRQVIIDNLIIGLQRTLSQYRSLRGTLQSDVATGRLWIREYKHSTVEFTTNWIDGPEDDFPSFEALEMTDFPAAMLDGDSLLPSHVTRKETLPRGGNGDNVPVLVAQANFIPGGLILALAVHHSCSDGMHHSSLSYCPKVVANMNTSNCLE</sequence>
<evidence type="ECO:0000259" key="3">
    <source>
        <dbReference type="Pfam" id="PF22664"/>
    </source>
</evidence>
<feature type="domain" description="Trichothecene 3-O-acetyltransferase-like N-terminal" evidence="3">
    <location>
        <begin position="36"/>
        <end position="178"/>
    </location>
</feature>
<accession>A0ABR1Y5C1</accession>
<evidence type="ECO:0000256" key="1">
    <source>
        <dbReference type="ARBA" id="ARBA00022679"/>
    </source>
</evidence>
<dbReference type="Pfam" id="PF22664">
    <property type="entry name" value="TRI-like_N"/>
    <property type="match status" value="1"/>
</dbReference>
<organism evidence="4 5">
    <name type="scientific">Phyllosticta citrichinensis</name>
    <dbReference type="NCBI Taxonomy" id="1130410"/>
    <lineage>
        <taxon>Eukaryota</taxon>
        <taxon>Fungi</taxon>
        <taxon>Dikarya</taxon>
        <taxon>Ascomycota</taxon>
        <taxon>Pezizomycotina</taxon>
        <taxon>Dothideomycetes</taxon>
        <taxon>Dothideomycetes incertae sedis</taxon>
        <taxon>Botryosphaeriales</taxon>
        <taxon>Phyllostictaceae</taxon>
        <taxon>Phyllosticta</taxon>
    </lineage>
</organism>
<dbReference type="Proteomes" id="UP001456524">
    <property type="component" value="Unassembled WGS sequence"/>
</dbReference>
<dbReference type="InterPro" id="IPR054710">
    <property type="entry name" value="Tri101-like_N"/>
</dbReference>
<keyword evidence="1" id="KW-0808">Transferase</keyword>